<sequence length="63" mass="6933">MPSPRAVVDVEDVRITLTVALSSQVKIPATMALLRERVGTIVEAQTAITMHQIDIVVEDLYDI</sequence>
<reference evidence="1 2" key="1">
    <citation type="submission" date="2018-09" db="EMBL/GenBank/DDBJ databases">
        <title>Novel species of Arthrobacter.</title>
        <authorList>
            <person name="Liu Q."/>
            <person name="Xin Y.-H."/>
        </authorList>
    </citation>
    <scope>NUCLEOTIDE SEQUENCE [LARGE SCALE GENOMIC DNA]</scope>
    <source>
        <strain evidence="1 2">Hz2</strain>
    </source>
</reference>
<dbReference type="EMBL" id="QZVT01000017">
    <property type="protein sequence ID" value="RJT75122.1"/>
    <property type="molecule type" value="Genomic_DNA"/>
</dbReference>
<gene>
    <name evidence="1" type="ORF">D6T63_18225</name>
</gene>
<dbReference type="AlphaFoldDB" id="A0A3A5M9C4"/>
<keyword evidence="2" id="KW-1185">Reference proteome</keyword>
<protein>
    <submittedName>
        <fullName evidence="1">Uncharacterized protein</fullName>
    </submittedName>
</protein>
<dbReference type="Proteomes" id="UP000272560">
    <property type="component" value="Unassembled WGS sequence"/>
</dbReference>
<evidence type="ECO:0000313" key="1">
    <source>
        <dbReference type="EMBL" id="RJT75122.1"/>
    </source>
</evidence>
<evidence type="ECO:0000313" key="2">
    <source>
        <dbReference type="Proteomes" id="UP000272560"/>
    </source>
</evidence>
<name>A0A3A5M9C4_9MICC</name>
<accession>A0A3A5M9C4</accession>
<organism evidence="1 2">
    <name type="scientific">Arthrobacter cheniae</name>
    <dbReference type="NCBI Taxonomy" id="1258888"/>
    <lineage>
        <taxon>Bacteria</taxon>
        <taxon>Bacillati</taxon>
        <taxon>Actinomycetota</taxon>
        <taxon>Actinomycetes</taxon>
        <taxon>Micrococcales</taxon>
        <taxon>Micrococcaceae</taxon>
        <taxon>Arthrobacter</taxon>
    </lineage>
</organism>
<comment type="caution">
    <text evidence="1">The sequence shown here is derived from an EMBL/GenBank/DDBJ whole genome shotgun (WGS) entry which is preliminary data.</text>
</comment>
<proteinExistence type="predicted"/>